<dbReference type="SUPFAM" id="SSF55729">
    <property type="entry name" value="Acyl-CoA N-acyltransferases (Nat)"/>
    <property type="match status" value="1"/>
</dbReference>
<dbReference type="Pfam" id="PF00583">
    <property type="entry name" value="Acetyltransf_1"/>
    <property type="match status" value="1"/>
</dbReference>
<protein>
    <submittedName>
        <fullName evidence="4">GNAT family N-acetyltransferase</fullName>
        <ecNumber evidence="4">2.3.1.-</ecNumber>
    </submittedName>
</protein>
<dbReference type="RefSeq" id="WP_387964232.1">
    <property type="nucleotide sequence ID" value="NZ_JBHSGP010000014.1"/>
</dbReference>
<keyword evidence="2 4" id="KW-0012">Acyltransferase</keyword>
<feature type="domain" description="N-acetyltransferase" evidence="3">
    <location>
        <begin position="3"/>
        <end position="172"/>
    </location>
</feature>
<dbReference type="EC" id="2.3.1.-" evidence="4"/>
<dbReference type="InterPro" id="IPR016181">
    <property type="entry name" value="Acyl_CoA_acyltransferase"/>
</dbReference>
<evidence type="ECO:0000256" key="2">
    <source>
        <dbReference type="ARBA" id="ARBA00023315"/>
    </source>
</evidence>
<dbReference type="Proteomes" id="UP001595953">
    <property type="component" value="Unassembled WGS sequence"/>
</dbReference>
<dbReference type="InterPro" id="IPR000182">
    <property type="entry name" value="GNAT_dom"/>
</dbReference>
<gene>
    <name evidence="4" type="ORF">ACFO5O_12400</name>
</gene>
<dbReference type="PROSITE" id="PS51186">
    <property type="entry name" value="GNAT"/>
    <property type="match status" value="1"/>
</dbReference>
<evidence type="ECO:0000256" key="1">
    <source>
        <dbReference type="ARBA" id="ARBA00022679"/>
    </source>
</evidence>
<sequence>MNLSVKNCSLEDLELLVKVSLSTFVYAFERLNNPDDFKSHIEKAFSKSKIKDELLNPNSFFYFAYRGDKLVGYFKLNQKEAQTEPFGDKALELERIYVTDEFQNQGIGASILLEVIEMAKQKHMNYLWLGVWEHNASAMRFYERYGFKKFGSHSFYIGTDEQTDWLMKLDLV</sequence>
<reference evidence="5" key="1">
    <citation type="journal article" date="2019" name="Int. J. Syst. Evol. Microbiol.">
        <title>The Global Catalogue of Microorganisms (GCM) 10K type strain sequencing project: providing services to taxonomists for standard genome sequencing and annotation.</title>
        <authorList>
            <consortium name="The Broad Institute Genomics Platform"/>
            <consortium name="The Broad Institute Genome Sequencing Center for Infectious Disease"/>
            <person name="Wu L."/>
            <person name="Ma J."/>
        </authorList>
    </citation>
    <scope>NUCLEOTIDE SEQUENCE [LARGE SCALE GENOMIC DNA]</scope>
    <source>
        <strain evidence="5">CCUG 63682</strain>
    </source>
</reference>
<evidence type="ECO:0000313" key="4">
    <source>
        <dbReference type="EMBL" id="MFC4723128.1"/>
    </source>
</evidence>
<keyword evidence="5" id="KW-1185">Reference proteome</keyword>
<dbReference type="PANTHER" id="PTHR43420">
    <property type="entry name" value="ACETYLTRANSFERASE"/>
    <property type="match status" value="1"/>
</dbReference>
<organism evidence="4 5">
    <name type="scientific">Geojedonia litorea</name>
    <dbReference type="NCBI Taxonomy" id="1268269"/>
    <lineage>
        <taxon>Bacteria</taxon>
        <taxon>Pseudomonadati</taxon>
        <taxon>Bacteroidota</taxon>
        <taxon>Flavobacteriia</taxon>
        <taxon>Flavobacteriales</taxon>
        <taxon>Flavobacteriaceae</taxon>
        <taxon>Geojedonia</taxon>
    </lineage>
</organism>
<dbReference type="PANTHER" id="PTHR43420:SF47">
    <property type="entry name" value="N-ACETYLTRANSFERASE DOMAIN-CONTAINING PROTEIN"/>
    <property type="match status" value="1"/>
</dbReference>
<accession>A0ABV9N7Z1</accession>
<dbReference type="CDD" id="cd04301">
    <property type="entry name" value="NAT_SF"/>
    <property type="match status" value="1"/>
</dbReference>
<dbReference type="EMBL" id="JBHSGP010000014">
    <property type="protein sequence ID" value="MFC4723128.1"/>
    <property type="molecule type" value="Genomic_DNA"/>
</dbReference>
<name>A0ABV9N7Z1_9FLAO</name>
<evidence type="ECO:0000259" key="3">
    <source>
        <dbReference type="PROSITE" id="PS51186"/>
    </source>
</evidence>
<proteinExistence type="predicted"/>
<dbReference type="Gene3D" id="3.40.630.30">
    <property type="match status" value="1"/>
</dbReference>
<evidence type="ECO:0000313" key="5">
    <source>
        <dbReference type="Proteomes" id="UP001595953"/>
    </source>
</evidence>
<comment type="caution">
    <text evidence="4">The sequence shown here is derived from an EMBL/GenBank/DDBJ whole genome shotgun (WGS) entry which is preliminary data.</text>
</comment>
<dbReference type="GO" id="GO:0016746">
    <property type="term" value="F:acyltransferase activity"/>
    <property type="evidence" value="ECO:0007669"/>
    <property type="project" value="UniProtKB-KW"/>
</dbReference>
<keyword evidence="1 4" id="KW-0808">Transferase</keyword>
<dbReference type="InterPro" id="IPR050680">
    <property type="entry name" value="YpeA/RimI_acetyltransf"/>
</dbReference>